<evidence type="ECO:0000256" key="2">
    <source>
        <dbReference type="SAM" id="SignalP"/>
    </source>
</evidence>
<accession>A0A023G643</accession>
<feature type="signal peptide" evidence="2">
    <location>
        <begin position="1"/>
        <end position="23"/>
    </location>
</feature>
<feature type="compositionally biased region" description="Polar residues" evidence="1">
    <location>
        <begin position="80"/>
        <end position="94"/>
    </location>
</feature>
<name>A0A023G643_AMBTT</name>
<evidence type="ECO:0008006" key="4">
    <source>
        <dbReference type="Google" id="ProtNLM"/>
    </source>
</evidence>
<feature type="chain" id="PRO_5001520702" description="Vegetative cell wall protein gp1" evidence="2">
    <location>
        <begin position="24"/>
        <end position="391"/>
    </location>
</feature>
<protein>
    <recommendedName>
        <fullName evidence="4">Vegetative cell wall protein gp1</fullName>
    </recommendedName>
</protein>
<evidence type="ECO:0000313" key="3">
    <source>
        <dbReference type="EMBL" id="JAC28328.1"/>
    </source>
</evidence>
<feature type="compositionally biased region" description="Low complexity" evidence="1">
    <location>
        <begin position="289"/>
        <end position="300"/>
    </location>
</feature>
<dbReference type="EMBL" id="GBBM01007090">
    <property type="protein sequence ID" value="JAC28328.1"/>
    <property type="molecule type" value="mRNA"/>
</dbReference>
<feature type="compositionally biased region" description="Pro residues" evidence="1">
    <location>
        <begin position="301"/>
        <end position="358"/>
    </location>
</feature>
<feature type="compositionally biased region" description="Pro residues" evidence="1">
    <location>
        <begin position="275"/>
        <end position="288"/>
    </location>
</feature>
<keyword evidence="2" id="KW-0732">Signal</keyword>
<sequence length="391" mass="42175">MATRLWRLYLPVTLFLLLRACYALDANGEICPNKVCYNIGEVHECGEECICYYSNPDKPEEPQLGVCTAKYYAQYDPDESNQQRYHSQPTQLNQPHWPAQQGRVPPHGGALQQQVYGGAGQNLHPGVYQQHSQYGQYGRGGGYSAYSPGFQQYSPYGLSPGSAALQGVALGAQNLVQTMYLQRQMAGPVQPDIGYHESEHAAPTLPQKTSAPDSPPNQPTRTTSLSTETKATASNAPDKPLPPPPSSKSLPTGTRPKASPPSPPERLPTVTRPKTAPPPPPPKGPSPSPSSSVSPTSSPLKHPPPPSRPKVPPPQPPPVNRLLTQPPPKRPLSPPRPNHPPPPPPPPFKGRPLVPPLKRPTSSVLSHGSPIKKPLLNAPKLGASKIRFPKF</sequence>
<feature type="region of interest" description="Disordered" evidence="1">
    <location>
        <begin position="79"/>
        <end position="105"/>
    </location>
</feature>
<feature type="compositionally biased region" description="Polar residues" evidence="1">
    <location>
        <begin position="219"/>
        <end position="235"/>
    </location>
</feature>
<organism evidence="3">
    <name type="scientific">Amblyomma triste</name>
    <name type="common">Neotropical tick</name>
    <dbReference type="NCBI Taxonomy" id="251400"/>
    <lineage>
        <taxon>Eukaryota</taxon>
        <taxon>Metazoa</taxon>
        <taxon>Ecdysozoa</taxon>
        <taxon>Arthropoda</taxon>
        <taxon>Chelicerata</taxon>
        <taxon>Arachnida</taxon>
        <taxon>Acari</taxon>
        <taxon>Parasitiformes</taxon>
        <taxon>Ixodida</taxon>
        <taxon>Ixodoidea</taxon>
        <taxon>Ixodidae</taxon>
        <taxon>Amblyomminae</taxon>
        <taxon>Amblyomma</taxon>
    </lineage>
</organism>
<dbReference type="AlphaFoldDB" id="A0A023G643"/>
<evidence type="ECO:0000256" key="1">
    <source>
        <dbReference type="SAM" id="MobiDB-lite"/>
    </source>
</evidence>
<reference evidence="3" key="1">
    <citation type="submission" date="2014-03" db="EMBL/GenBank/DDBJ databases">
        <title>The sialotranscriptome of Amblyomma triste, Amblyomma parvum and Amblyomma cajennense ticks, uncovered by 454-based RNA-seq.</title>
        <authorList>
            <person name="Garcia G.R."/>
            <person name="Gardinassi L.G."/>
            <person name="Ribeiro J.M."/>
            <person name="Anatriello E."/>
            <person name="Ferreira B.R."/>
            <person name="Moreira H.N."/>
            <person name="Mafra C."/>
            <person name="Olegario M.M."/>
            <person name="Szabo P.J."/>
            <person name="Miranda-Santos I.K."/>
            <person name="Maruyama S.R."/>
        </authorList>
    </citation>
    <scope>NUCLEOTIDE SEQUENCE</scope>
    <source>
        <strain evidence="3">Mato Grasso do Sul</strain>
        <tissue evidence="3">Salivary glands</tissue>
    </source>
</reference>
<proteinExistence type="evidence at transcript level"/>
<feature type="region of interest" description="Disordered" evidence="1">
    <location>
        <begin position="202"/>
        <end position="391"/>
    </location>
</feature>
<feature type="non-terminal residue" evidence="3">
    <location>
        <position position="391"/>
    </location>
</feature>